<dbReference type="InterPro" id="IPR054549">
    <property type="entry name" value="UVB_sens_RUS_dom"/>
</dbReference>
<evidence type="ECO:0000313" key="12">
    <source>
        <dbReference type="Proteomes" id="UP000490939"/>
    </source>
</evidence>
<dbReference type="EMBL" id="WNWS01000554">
    <property type="protein sequence ID" value="KAE9965889.1"/>
    <property type="molecule type" value="Genomic_DNA"/>
</dbReference>
<dbReference type="GO" id="GO:0016020">
    <property type="term" value="C:membrane"/>
    <property type="evidence" value="ECO:0007669"/>
    <property type="project" value="UniProtKB-SubCell"/>
</dbReference>
<name>A0A8H3UW03_VENIN</name>
<keyword evidence="4 6" id="KW-1133">Transmembrane helix</keyword>
<comment type="similarity">
    <text evidence="2">Belongs to the RUS1 family.</text>
</comment>
<dbReference type="AlphaFoldDB" id="A0A8H3UW03"/>
<dbReference type="Pfam" id="PF04884">
    <property type="entry name" value="UVB_sens_prot"/>
    <property type="match status" value="2"/>
</dbReference>
<reference evidence="10 12" key="1">
    <citation type="submission" date="2019-07" db="EMBL/GenBank/DDBJ databases">
        <title>Venturia inaequalis Genome Resource.</title>
        <authorList>
            <person name="Lichtner F.J."/>
        </authorList>
    </citation>
    <scope>NUCLEOTIDE SEQUENCE [LARGE SCALE GENOMIC DNA]</scope>
    <source>
        <strain evidence="9 11">120213</strain>
        <strain evidence="10 12">DMI_063113</strain>
    </source>
</reference>
<feature type="domain" description="Protein root UVB sensitive/RUS" evidence="7">
    <location>
        <begin position="115"/>
        <end position="259"/>
    </location>
</feature>
<dbReference type="PANTHER" id="PTHR12770:SF31">
    <property type="entry name" value="RUS FAMILY MEMBER 1"/>
    <property type="match status" value="1"/>
</dbReference>
<evidence type="ECO:0008006" key="13">
    <source>
        <dbReference type="Google" id="ProtNLM"/>
    </source>
</evidence>
<evidence type="ECO:0000256" key="2">
    <source>
        <dbReference type="ARBA" id="ARBA00007558"/>
    </source>
</evidence>
<dbReference type="InterPro" id="IPR006968">
    <property type="entry name" value="RUS_fam"/>
</dbReference>
<proteinExistence type="inferred from homology"/>
<keyword evidence="12" id="KW-1185">Reference proteome</keyword>
<feature type="domain" description="Protein root UVB sensitive/RUS" evidence="7">
    <location>
        <begin position="48"/>
        <end position="82"/>
    </location>
</feature>
<dbReference type="EMBL" id="WNWR01000517">
    <property type="protein sequence ID" value="KAE9975784.1"/>
    <property type="molecule type" value="Genomic_DNA"/>
</dbReference>
<evidence type="ECO:0000256" key="3">
    <source>
        <dbReference type="ARBA" id="ARBA00022692"/>
    </source>
</evidence>
<feature type="transmembrane region" description="Helical" evidence="6">
    <location>
        <begin position="219"/>
        <end position="240"/>
    </location>
</feature>
<sequence>MSEPRFDMEEYDEAGDLVASYIQSFSKRSETEVARVDVVVPSTSNPISVWNMCIDVFLPAGYPHSVTDDYLKYQIYVCARVLLRGQSLSIIIGLFTGIFKLNGCHAKLKSCLGGLEPECKMYRLAADFLNDSAMILDCLSPVFPKPIRVLVFSLSSILRALCGVAAGSSKASLSAHFAKWGNLGELNAKDSSQETVISLMGMLVGSVLVSRISTPFLTWTAMLVLLTIHLFMNASAVRAVSMRSLNRQRANIVFSHLLAYDKVLSPKEVSKRERIFERDGVFRGARDQVIGYGKIGVSLQQLMKAMSRSPRTTTGSVTLRGNELAKLLDLYKTETYILWFDWEVSTVYIVLKQGSTAQSQLKAWSQGLLLAQRAAADSGDRDKDSENLRFTRIVSSLEQTSKRFDEDIGRLRAAGWDVDVCALETRSGTRLVCK</sequence>
<dbReference type="Proteomes" id="UP000447873">
    <property type="component" value="Unassembled WGS sequence"/>
</dbReference>
<evidence type="ECO:0000313" key="10">
    <source>
        <dbReference type="EMBL" id="KAE9975784.1"/>
    </source>
</evidence>
<comment type="caution">
    <text evidence="10">The sequence shown here is derived from an EMBL/GenBank/DDBJ whole genome shotgun (WGS) entry which is preliminary data.</text>
</comment>
<dbReference type="InterPro" id="IPR055412">
    <property type="entry name" value="UVB_sens_C"/>
</dbReference>
<evidence type="ECO:0000313" key="9">
    <source>
        <dbReference type="EMBL" id="KAE9965889.1"/>
    </source>
</evidence>
<accession>A0A8H3UW03</accession>
<evidence type="ECO:0000256" key="4">
    <source>
        <dbReference type="ARBA" id="ARBA00022989"/>
    </source>
</evidence>
<feature type="domain" description="Root UVB sensitive protein C-terminal" evidence="8">
    <location>
        <begin position="263"/>
        <end position="424"/>
    </location>
</feature>
<comment type="subcellular location">
    <subcellularLocation>
        <location evidence="1">Membrane</location>
    </subcellularLocation>
</comment>
<protein>
    <recommendedName>
        <fullName evidence="13">DUF647-domain-containing protein</fullName>
    </recommendedName>
</protein>
<evidence type="ECO:0000256" key="6">
    <source>
        <dbReference type="SAM" id="Phobius"/>
    </source>
</evidence>
<keyword evidence="3 6" id="KW-0812">Transmembrane</keyword>
<organism evidence="10 12">
    <name type="scientific">Venturia inaequalis</name>
    <name type="common">Apple scab fungus</name>
    <dbReference type="NCBI Taxonomy" id="5025"/>
    <lineage>
        <taxon>Eukaryota</taxon>
        <taxon>Fungi</taxon>
        <taxon>Dikarya</taxon>
        <taxon>Ascomycota</taxon>
        <taxon>Pezizomycotina</taxon>
        <taxon>Dothideomycetes</taxon>
        <taxon>Pleosporomycetidae</taxon>
        <taxon>Venturiales</taxon>
        <taxon>Venturiaceae</taxon>
        <taxon>Venturia</taxon>
    </lineage>
</organism>
<dbReference type="Proteomes" id="UP000490939">
    <property type="component" value="Unassembled WGS sequence"/>
</dbReference>
<evidence type="ECO:0000259" key="8">
    <source>
        <dbReference type="Pfam" id="PF24160"/>
    </source>
</evidence>
<evidence type="ECO:0000313" key="11">
    <source>
        <dbReference type="Proteomes" id="UP000447873"/>
    </source>
</evidence>
<evidence type="ECO:0000259" key="7">
    <source>
        <dbReference type="Pfam" id="PF04884"/>
    </source>
</evidence>
<keyword evidence="5 6" id="KW-0472">Membrane</keyword>
<gene>
    <name evidence="10" type="ORF">EG327_008332</name>
    <name evidence="9" type="ORF">EG328_009313</name>
</gene>
<dbReference type="Pfam" id="PF24160">
    <property type="entry name" value="UVB_sens_C"/>
    <property type="match status" value="1"/>
</dbReference>
<dbReference type="PANTHER" id="PTHR12770">
    <property type="entry name" value="RUS1 FAMILY PROTEIN C16ORF58"/>
    <property type="match status" value="1"/>
</dbReference>
<evidence type="ECO:0000256" key="5">
    <source>
        <dbReference type="ARBA" id="ARBA00023136"/>
    </source>
</evidence>
<evidence type="ECO:0000256" key="1">
    <source>
        <dbReference type="ARBA" id="ARBA00004370"/>
    </source>
</evidence>